<gene>
    <name evidence="10" type="ORF">KV396_03680</name>
</gene>
<protein>
    <recommendedName>
        <fullName evidence="3 9">Gluconokinase</fullName>
        <ecNumber evidence="3 9">2.7.1.12</ecNumber>
    </recommendedName>
</protein>
<proteinExistence type="inferred from homology"/>
<dbReference type="SUPFAM" id="SSF52540">
    <property type="entry name" value="P-loop containing nucleoside triphosphate hydrolases"/>
    <property type="match status" value="1"/>
</dbReference>
<dbReference type="InterPro" id="IPR027417">
    <property type="entry name" value="P-loop_NTPase"/>
</dbReference>
<evidence type="ECO:0000256" key="2">
    <source>
        <dbReference type="ARBA" id="ARBA00008420"/>
    </source>
</evidence>
<dbReference type="EC" id="2.7.1.12" evidence="3 9"/>
<dbReference type="InterPro" id="IPR031322">
    <property type="entry name" value="Shikimate/glucono_kinase"/>
</dbReference>
<evidence type="ECO:0000256" key="6">
    <source>
        <dbReference type="ARBA" id="ARBA00022777"/>
    </source>
</evidence>
<name>A0ABY4ILJ2_9MICO</name>
<dbReference type="PANTHER" id="PTHR43442">
    <property type="entry name" value="GLUCONOKINASE-RELATED"/>
    <property type="match status" value="1"/>
</dbReference>
<keyword evidence="7 9" id="KW-0067">ATP-binding</keyword>
<dbReference type="Gene3D" id="3.40.50.300">
    <property type="entry name" value="P-loop containing nucleotide triphosphate hydrolases"/>
    <property type="match status" value="1"/>
</dbReference>
<keyword evidence="5 9" id="KW-0547">Nucleotide-binding</keyword>
<comment type="catalytic activity">
    <reaction evidence="8 9">
        <text>D-gluconate + ATP = 6-phospho-D-gluconate + ADP + H(+)</text>
        <dbReference type="Rhea" id="RHEA:19433"/>
        <dbReference type="ChEBI" id="CHEBI:15378"/>
        <dbReference type="ChEBI" id="CHEBI:18391"/>
        <dbReference type="ChEBI" id="CHEBI:30616"/>
        <dbReference type="ChEBI" id="CHEBI:58759"/>
        <dbReference type="ChEBI" id="CHEBI:456216"/>
        <dbReference type="EC" id="2.7.1.12"/>
    </reaction>
</comment>
<evidence type="ECO:0000256" key="9">
    <source>
        <dbReference type="RuleBase" id="RU363066"/>
    </source>
</evidence>
<dbReference type="PANTHER" id="PTHR43442:SF3">
    <property type="entry name" value="GLUCONOKINASE-RELATED"/>
    <property type="match status" value="1"/>
</dbReference>
<reference evidence="10 11" key="1">
    <citation type="submission" date="2021-06" db="EMBL/GenBank/DDBJ databases">
        <title>Genome-based taxonomic framework of Microbacterium strains isolated from marine environment, the description of four new species and reclassification of four preexisting species.</title>
        <authorList>
            <person name="Lee S.D."/>
            <person name="Kim S.-M."/>
            <person name="Byeon Y.-S."/>
            <person name="Yang H.L."/>
            <person name="Kim I.S."/>
        </authorList>
    </citation>
    <scope>NUCLEOTIDE SEQUENCE [LARGE SCALE GENOMIC DNA]</scope>
    <source>
        <strain evidence="10 11">SSW1-36</strain>
    </source>
</reference>
<comment type="similarity">
    <text evidence="2 9">Belongs to the gluconokinase GntK/GntV family.</text>
</comment>
<evidence type="ECO:0000256" key="8">
    <source>
        <dbReference type="ARBA" id="ARBA00048090"/>
    </source>
</evidence>
<dbReference type="Proteomes" id="UP000831963">
    <property type="component" value="Chromosome"/>
</dbReference>
<evidence type="ECO:0000256" key="7">
    <source>
        <dbReference type="ARBA" id="ARBA00022840"/>
    </source>
</evidence>
<evidence type="ECO:0000256" key="4">
    <source>
        <dbReference type="ARBA" id="ARBA00022679"/>
    </source>
</evidence>
<dbReference type="InterPro" id="IPR006001">
    <property type="entry name" value="Therm_gnt_kin"/>
</dbReference>
<dbReference type="Pfam" id="PF01202">
    <property type="entry name" value="SKI"/>
    <property type="match status" value="1"/>
</dbReference>
<keyword evidence="6 9" id="KW-0418">Kinase</keyword>
<evidence type="ECO:0000256" key="3">
    <source>
        <dbReference type="ARBA" id="ARBA00012054"/>
    </source>
</evidence>
<dbReference type="CDD" id="cd02021">
    <property type="entry name" value="GntK"/>
    <property type="match status" value="1"/>
</dbReference>
<dbReference type="EMBL" id="CP078077">
    <property type="protein sequence ID" value="UPL13620.1"/>
    <property type="molecule type" value="Genomic_DNA"/>
</dbReference>
<keyword evidence="11" id="KW-1185">Reference proteome</keyword>
<dbReference type="NCBIfam" id="TIGR01313">
    <property type="entry name" value="therm_gnt_kin"/>
    <property type="match status" value="1"/>
</dbReference>
<evidence type="ECO:0000313" key="10">
    <source>
        <dbReference type="EMBL" id="UPL13620.1"/>
    </source>
</evidence>
<evidence type="ECO:0000256" key="5">
    <source>
        <dbReference type="ARBA" id="ARBA00022741"/>
    </source>
</evidence>
<evidence type="ECO:0000256" key="1">
    <source>
        <dbReference type="ARBA" id="ARBA00004761"/>
    </source>
</evidence>
<evidence type="ECO:0000313" key="11">
    <source>
        <dbReference type="Proteomes" id="UP000831963"/>
    </source>
</evidence>
<accession>A0ABY4ILJ2</accession>
<organism evidence="10 11">
    <name type="scientific">Microbacterium galbinum</name>
    <dbReference type="NCBI Taxonomy" id="2851646"/>
    <lineage>
        <taxon>Bacteria</taxon>
        <taxon>Bacillati</taxon>
        <taxon>Actinomycetota</taxon>
        <taxon>Actinomycetes</taxon>
        <taxon>Micrococcales</taxon>
        <taxon>Microbacteriaceae</taxon>
        <taxon>Microbacterium</taxon>
    </lineage>
</organism>
<keyword evidence="4 9" id="KW-0808">Transferase</keyword>
<sequence>MTVLTASRPLVVVMGVAGSGKSTVGAALADRLRLPFGDADDLHPSANVEKMSQGIPLTDEDRAPWLDAVGEEIARHRVPGLVIACSALKVAYRDVLRAHAPEVFFLHLETTKRVLAQRMLVRSEHFMPLALLNSQLDTLEPLAGDENGFAIDARRSVDEIIGAAERVLRAEPAARRS</sequence>
<dbReference type="RefSeq" id="WP_247956858.1">
    <property type="nucleotide sequence ID" value="NZ_CP078077.1"/>
</dbReference>
<comment type="pathway">
    <text evidence="1">Carbohydrate acid metabolism.</text>
</comment>